<sequence length="65" mass="7287">MSTATLERANVSNKQQPKRKTLRESLVAAKKQTRHLDVDGLEKLSREGLEKAIQDGTTPGWTRVI</sequence>
<dbReference type="EMBL" id="QKRA01000003">
    <property type="protein sequence ID" value="RDL44692.1"/>
    <property type="molecule type" value="Genomic_DNA"/>
</dbReference>
<comment type="caution">
    <text evidence="2">The sequence shown here is derived from an EMBL/GenBank/DDBJ whole genome shotgun (WGS) entry which is preliminary data.</text>
</comment>
<dbReference type="Proteomes" id="UP000254326">
    <property type="component" value="Unassembled WGS sequence"/>
</dbReference>
<proteinExistence type="predicted"/>
<gene>
    <name evidence="2" type="ORF">DN730_09920</name>
</gene>
<evidence type="ECO:0000313" key="2">
    <source>
        <dbReference type="EMBL" id="RDL44692.1"/>
    </source>
</evidence>
<accession>A0A370UA80</accession>
<dbReference type="AlphaFoldDB" id="A0A370UA80"/>
<feature type="region of interest" description="Disordered" evidence="1">
    <location>
        <begin position="1"/>
        <end position="24"/>
    </location>
</feature>
<dbReference type="OrthoDB" id="9884557at2"/>
<organism evidence="2 3">
    <name type="scientific">Marinomonas piezotolerans</name>
    <dbReference type="NCBI Taxonomy" id="2213058"/>
    <lineage>
        <taxon>Bacteria</taxon>
        <taxon>Pseudomonadati</taxon>
        <taxon>Pseudomonadota</taxon>
        <taxon>Gammaproteobacteria</taxon>
        <taxon>Oceanospirillales</taxon>
        <taxon>Oceanospirillaceae</taxon>
        <taxon>Marinomonas</taxon>
    </lineage>
</organism>
<keyword evidence="3" id="KW-1185">Reference proteome</keyword>
<evidence type="ECO:0000256" key="1">
    <source>
        <dbReference type="SAM" id="MobiDB-lite"/>
    </source>
</evidence>
<name>A0A370UA80_9GAMM</name>
<evidence type="ECO:0000313" key="3">
    <source>
        <dbReference type="Proteomes" id="UP000254326"/>
    </source>
</evidence>
<protein>
    <submittedName>
        <fullName evidence="2">Uncharacterized protein</fullName>
    </submittedName>
</protein>
<feature type="compositionally biased region" description="Polar residues" evidence="1">
    <location>
        <begin position="1"/>
        <end position="15"/>
    </location>
</feature>
<dbReference type="RefSeq" id="WP_115467955.1">
    <property type="nucleotide sequence ID" value="NZ_QKRA01000003.1"/>
</dbReference>
<reference evidence="2 3" key="1">
    <citation type="submission" date="2018-06" db="EMBL/GenBank/DDBJ databases">
        <title>Marinomonas sp. YLB-05 draft genome sequence.</title>
        <authorList>
            <person name="Yu L."/>
            <person name="Tang X."/>
        </authorList>
    </citation>
    <scope>NUCLEOTIDE SEQUENCE [LARGE SCALE GENOMIC DNA]</scope>
    <source>
        <strain evidence="2 3">YLB-05</strain>
    </source>
</reference>